<organism evidence="1 2">
    <name type="scientific">Pseudomonas chlororaphis</name>
    <dbReference type="NCBI Taxonomy" id="587753"/>
    <lineage>
        <taxon>Bacteria</taxon>
        <taxon>Pseudomonadati</taxon>
        <taxon>Pseudomonadota</taxon>
        <taxon>Gammaproteobacteria</taxon>
        <taxon>Pseudomonadales</taxon>
        <taxon>Pseudomonadaceae</taxon>
        <taxon>Pseudomonas</taxon>
    </lineage>
</organism>
<evidence type="ECO:0000313" key="2">
    <source>
        <dbReference type="Proteomes" id="UP000030564"/>
    </source>
</evidence>
<dbReference type="SUPFAM" id="SSF55729">
    <property type="entry name" value="Acyl-CoA N-acyltransferases (Nat)"/>
    <property type="match status" value="1"/>
</dbReference>
<dbReference type="InterPro" id="IPR016181">
    <property type="entry name" value="Acyl_CoA_acyltransferase"/>
</dbReference>
<dbReference type="AlphaFoldDB" id="A0A0A6FAX0"/>
<evidence type="ECO:0000313" key="1">
    <source>
        <dbReference type="EMBL" id="KHA69911.1"/>
    </source>
</evidence>
<comment type="caution">
    <text evidence="1">The sequence shown here is derived from an EMBL/GenBank/DDBJ whole genome shotgun (WGS) entry which is preliminary data.</text>
</comment>
<sequence>MSVIENLLLRIKQKGLRRTLGALWKRYVFAHRELLWMERDLVTPIAPNKLRPCEGLRRVDITEDNAKAFSKYFGDRVETMAELAAEGHTGHMHLDQDGHTVGFVWASTRDYYDRHFYRCTFPVKPGEYFQFGAEITRQYFGSSLTVDAQTALWQVMAARGFKKVVDICDNANVQALKMHIRLGYQEQGHITHVYDLFGHWRFFRESNYSDSRLEALRKPERPVVTAAAQA</sequence>
<dbReference type="PATRIC" id="fig|587753.9.peg.5268"/>
<proteinExistence type="predicted"/>
<dbReference type="Proteomes" id="UP000030564">
    <property type="component" value="Unassembled WGS sequence"/>
</dbReference>
<protein>
    <recommendedName>
        <fullName evidence="3">N-acetyltransferase</fullName>
    </recommendedName>
</protein>
<dbReference type="EMBL" id="JSFK01000057">
    <property type="protein sequence ID" value="KHA69911.1"/>
    <property type="molecule type" value="Genomic_DNA"/>
</dbReference>
<reference evidence="1 2" key="1">
    <citation type="submission" date="2014-10" db="EMBL/GenBank/DDBJ databases">
        <title>Draft genome sequence of Pseudomonas chlororaphis EA105.</title>
        <authorList>
            <person name="McCully L.M."/>
            <person name="Bitzer A.S."/>
            <person name="Spence C."/>
            <person name="Bais H."/>
            <person name="Silby M.W."/>
        </authorList>
    </citation>
    <scope>NUCLEOTIDE SEQUENCE [LARGE SCALE GENOMIC DNA]</scope>
    <source>
        <strain evidence="1 2">EA105</strain>
    </source>
</reference>
<dbReference type="OrthoDB" id="6975896at2"/>
<evidence type="ECO:0008006" key="3">
    <source>
        <dbReference type="Google" id="ProtNLM"/>
    </source>
</evidence>
<gene>
    <name evidence="1" type="ORF">NZ35_28545</name>
</gene>
<accession>A0A0A6FAX0</accession>
<name>A0A0A6FAX0_9PSED</name>
<dbReference type="Gene3D" id="3.40.630.30">
    <property type="match status" value="1"/>
</dbReference>